<evidence type="ECO:0000313" key="2">
    <source>
        <dbReference type="EMBL" id="MBW78836.1"/>
    </source>
</evidence>
<sequence>MLEWSVLKVTPEAVMAVVVVVVALMMTWTSTRTVMQVSFRRPLKRPATPASPMRRMRITTMMMSSVPATCVPICRSGYRLVFQLRSVQRMVCPCWCVVPVAISWMPAIGSAG</sequence>
<dbReference type="EMBL" id="GGFL01014658">
    <property type="protein sequence ID" value="MBW78836.1"/>
    <property type="molecule type" value="Transcribed_RNA"/>
</dbReference>
<accession>A0A2M4DMN7</accession>
<proteinExistence type="predicted"/>
<organism evidence="2">
    <name type="scientific">Anopheles darlingi</name>
    <name type="common">Mosquito</name>
    <dbReference type="NCBI Taxonomy" id="43151"/>
    <lineage>
        <taxon>Eukaryota</taxon>
        <taxon>Metazoa</taxon>
        <taxon>Ecdysozoa</taxon>
        <taxon>Arthropoda</taxon>
        <taxon>Hexapoda</taxon>
        <taxon>Insecta</taxon>
        <taxon>Pterygota</taxon>
        <taxon>Neoptera</taxon>
        <taxon>Endopterygota</taxon>
        <taxon>Diptera</taxon>
        <taxon>Nematocera</taxon>
        <taxon>Culicoidea</taxon>
        <taxon>Culicidae</taxon>
        <taxon>Anophelinae</taxon>
        <taxon>Anopheles</taxon>
    </lineage>
</organism>
<keyword evidence="1" id="KW-1133">Transmembrane helix</keyword>
<dbReference type="AlphaFoldDB" id="A0A2M4DMN7"/>
<keyword evidence="1" id="KW-0472">Membrane</keyword>
<keyword evidence="1" id="KW-0812">Transmembrane</keyword>
<protein>
    <submittedName>
        <fullName evidence="2">Putative secreted protein</fullName>
    </submittedName>
</protein>
<evidence type="ECO:0000256" key="1">
    <source>
        <dbReference type="SAM" id="Phobius"/>
    </source>
</evidence>
<name>A0A2M4DMN7_ANODA</name>
<feature type="transmembrane region" description="Helical" evidence="1">
    <location>
        <begin position="13"/>
        <end position="35"/>
    </location>
</feature>
<reference evidence="2" key="1">
    <citation type="submission" date="2018-01" db="EMBL/GenBank/DDBJ databases">
        <title>An insight into the sialome of Amazonian anophelines.</title>
        <authorList>
            <person name="Ribeiro J.M."/>
            <person name="Scarpassa V."/>
            <person name="Calvo E."/>
        </authorList>
    </citation>
    <scope>NUCLEOTIDE SEQUENCE</scope>
</reference>